<evidence type="ECO:0008006" key="3">
    <source>
        <dbReference type="Google" id="ProtNLM"/>
    </source>
</evidence>
<organism evidence="2">
    <name type="scientific">uncultured Chloroflexota bacterium</name>
    <dbReference type="NCBI Taxonomy" id="166587"/>
    <lineage>
        <taxon>Bacteria</taxon>
        <taxon>Bacillati</taxon>
        <taxon>Chloroflexota</taxon>
        <taxon>environmental samples</taxon>
    </lineage>
</organism>
<evidence type="ECO:0000256" key="1">
    <source>
        <dbReference type="SAM" id="MobiDB-lite"/>
    </source>
</evidence>
<dbReference type="PANTHER" id="PTHR35801:SF1">
    <property type="entry name" value="PHOSPHOSERINE PHOSPHATASE RSBX"/>
    <property type="match status" value="1"/>
</dbReference>
<dbReference type="PANTHER" id="PTHR35801">
    <property type="entry name" value="PHOSPHOSERINE PHOSPHATASE RSBX"/>
    <property type="match status" value="1"/>
</dbReference>
<feature type="region of interest" description="Disordered" evidence="1">
    <location>
        <begin position="1"/>
        <end position="22"/>
    </location>
</feature>
<sequence>MRRCGTAPRQTGGAHPPLPGDHELAIATGAATRRYPGETANGDVWTVHWHAGLCRITLVDGLGHGPEAAHAAQTALTVVPACPDLAPDDAIRSGGRVTRRPRRA</sequence>
<name>A0A6J4HSX8_9CHLR</name>
<accession>A0A6J4HSX8</accession>
<evidence type="ECO:0000313" key="2">
    <source>
        <dbReference type="EMBL" id="CAA9233050.1"/>
    </source>
</evidence>
<reference evidence="2" key="1">
    <citation type="submission" date="2020-02" db="EMBL/GenBank/DDBJ databases">
        <authorList>
            <person name="Meier V. D."/>
        </authorList>
    </citation>
    <scope>NUCLEOTIDE SEQUENCE</scope>
    <source>
        <strain evidence="2">AVDCRST_MAG77</strain>
    </source>
</reference>
<protein>
    <recommendedName>
        <fullName evidence="3">PPM-type phosphatase domain-containing protein</fullName>
    </recommendedName>
</protein>
<gene>
    <name evidence="2" type="ORF">AVDCRST_MAG77-1104</name>
</gene>
<dbReference type="Gene3D" id="3.60.40.10">
    <property type="entry name" value="PPM-type phosphatase domain"/>
    <property type="match status" value="1"/>
</dbReference>
<dbReference type="InterPro" id="IPR036457">
    <property type="entry name" value="PPM-type-like_dom_sf"/>
</dbReference>
<proteinExistence type="predicted"/>
<dbReference type="EMBL" id="CADCTC010000073">
    <property type="protein sequence ID" value="CAA9233050.1"/>
    <property type="molecule type" value="Genomic_DNA"/>
</dbReference>
<dbReference type="AlphaFoldDB" id="A0A6J4HSX8"/>
<dbReference type="InterPro" id="IPR039248">
    <property type="entry name" value="Ptase_RsbX"/>
</dbReference>